<evidence type="ECO:0000259" key="1">
    <source>
        <dbReference type="Pfam" id="PF00656"/>
    </source>
</evidence>
<dbReference type="EMBL" id="JAPFFF010000007">
    <property type="protein sequence ID" value="KAK8885281.1"/>
    <property type="molecule type" value="Genomic_DNA"/>
</dbReference>
<proteinExistence type="predicted"/>
<accession>A0ABR2K2D2</accession>
<dbReference type="SUPFAM" id="SSF52129">
    <property type="entry name" value="Caspase-like"/>
    <property type="match status" value="1"/>
</dbReference>
<dbReference type="InterPro" id="IPR011600">
    <property type="entry name" value="Pept_C14_caspase"/>
</dbReference>
<keyword evidence="3" id="KW-1185">Reference proteome</keyword>
<organism evidence="2 3">
    <name type="scientific">Tritrichomonas musculus</name>
    <dbReference type="NCBI Taxonomy" id="1915356"/>
    <lineage>
        <taxon>Eukaryota</taxon>
        <taxon>Metamonada</taxon>
        <taxon>Parabasalia</taxon>
        <taxon>Tritrichomonadida</taxon>
        <taxon>Tritrichomonadidae</taxon>
        <taxon>Tritrichomonas</taxon>
    </lineage>
</organism>
<sequence length="253" mass="28836">MSDPVSQLRIYGRDLANSPFNRLPKEIGKVCFICVNSYRSFRQNIGITPLGDAVSMAKCLKYFEYSIFYVANPHAKFFLDYLDYFFEHTTEHLIVYYVGQGTTVEDLDTTTKRELYEAFTFEDGKIMDGEMAEHIKFSKNPDNIVTLITDTCRPNTCWSLISNTVDGVELPPRIMSLSASPTPQTSKSMMALAQSQGIFTFNLTKELKKKPKATPKEIEKVMNEVLKEFAQIFTSNSTSPELLDEPLLHIDFE</sequence>
<evidence type="ECO:0000313" key="2">
    <source>
        <dbReference type="EMBL" id="KAK8885281.1"/>
    </source>
</evidence>
<dbReference type="Pfam" id="PF00656">
    <property type="entry name" value="Peptidase_C14"/>
    <property type="match status" value="1"/>
</dbReference>
<dbReference type="InterPro" id="IPR029030">
    <property type="entry name" value="Caspase-like_dom_sf"/>
</dbReference>
<dbReference type="Proteomes" id="UP001470230">
    <property type="component" value="Unassembled WGS sequence"/>
</dbReference>
<comment type="caution">
    <text evidence="2">The sequence shown here is derived from an EMBL/GenBank/DDBJ whole genome shotgun (WGS) entry which is preliminary data.</text>
</comment>
<dbReference type="Gene3D" id="3.40.50.1460">
    <property type="match status" value="1"/>
</dbReference>
<gene>
    <name evidence="2" type="ORF">M9Y10_040727</name>
</gene>
<name>A0ABR2K2D2_9EUKA</name>
<evidence type="ECO:0000313" key="3">
    <source>
        <dbReference type="Proteomes" id="UP001470230"/>
    </source>
</evidence>
<feature type="domain" description="Peptidase C14 caspase" evidence="1">
    <location>
        <begin position="31"/>
        <end position="233"/>
    </location>
</feature>
<reference evidence="2 3" key="1">
    <citation type="submission" date="2024-04" db="EMBL/GenBank/DDBJ databases">
        <title>Tritrichomonas musculus Genome.</title>
        <authorList>
            <person name="Alves-Ferreira E."/>
            <person name="Grigg M."/>
            <person name="Lorenzi H."/>
            <person name="Galac M."/>
        </authorList>
    </citation>
    <scope>NUCLEOTIDE SEQUENCE [LARGE SCALE GENOMIC DNA]</scope>
    <source>
        <strain evidence="2 3">EAF2021</strain>
    </source>
</reference>
<protein>
    <recommendedName>
        <fullName evidence="1">Peptidase C14 caspase domain-containing protein</fullName>
    </recommendedName>
</protein>